<name>A0AAD5YRU0_9AGAR</name>
<organism evidence="2 3">
    <name type="scientific">Leucocoprinus birnbaumii</name>
    <dbReference type="NCBI Taxonomy" id="56174"/>
    <lineage>
        <taxon>Eukaryota</taxon>
        <taxon>Fungi</taxon>
        <taxon>Dikarya</taxon>
        <taxon>Basidiomycota</taxon>
        <taxon>Agaricomycotina</taxon>
        <taxon>Agaricomycetes</taxon>
        <taxon>Agaricomycetidae</taxon>
        <taxon>Agaricales</taxon>
        <taxon>Agaricineae</taxon>
        <taxon>Agaricaceae</taxon>
        <taxon>Leucocoprinus</taxon>
    </lineage>
</organism>
<evidence type="ECO:0000256" key="1">
    <source>
        <dbReference type="SAM" id="SignalP"/>
    </source>
</evidence>
<dbReference type="EMBL" id="JANIEX010000243">
    <property type="protein sequence ID" value="KAJ3570326.1"/>
    <property type="molecule type" value="Genomic_DNA"/>
</dbReference>
<protein>
    <submittedName>
        <fullName evidence="2">Uncharacterized protein</fullName>
    </submittedName>
</protein>
<keyword evidence="3" id="KW-1185">Reference proteome</keyword>
<proteinExistence type="predicted"/>
<comment type="caution">
    <text evidence="2">The sequence shown here is derived from an EMBL/GenBank/DDBJ whole genome shotgun (WGS) entry which is preliminary data.</text>
</comment>
<feature type="signal peptide" evidence="1">
    <location>
        <begin position="1"/>
        <end position="18"/>
    </location>
</feature>
<reference evidence="2" key="1">
    <citation type="submission" date="2022-07" db="EMBL/GenBank/DDBJ databases">
        <title>Genome Sequence of Leucocoprinus birnbaumii.</title>
        <authorList>
            <person name="Buettner E."/>
        </authorList>
    </citation>
    <scope>NUCLEOTIDE SEQUENCE</scope>
    <source>
        <strain evidence="2">VT141</strain>
    </source>
</reference>
<keyword evidence="1" id="KW-0732">Signal</keyword>
<feature type="chain" id="PRO_5042132273" evidence="1">
    <location>
        <begin position="19"/>
        <end position="178"/>
    </location>
</feature>
<dbReference type="AlphaFoldDB" id="A0AAD5YRU0"/>
<accession>A0AAD5YRU0</accession>
<sequence>MQLKPLLMTLCFTALAVGRMASTHDVVSSFSKVTDLAAVVQKELHAVHNETSTLELWSNLDINGLTNQIREIKSILEAVPGPISLEECTEIIDAFYQMQPVVTANLQVLIDKKHIMDSLAFGRATAIIGLTLSDLKHLNKGIQDVFLALIPDGCKPEALPLMEQVNAIYDSSMSVYRP</sequence>
<evidence type="ECO:0000313" key="2">
    <source>
        <dbReference type="EMBL" id="KAJ3570326.1"/>
    </source>
</evidence>
<dbReference type="Proteomes" id="UP001213000">
    <property type="component" value="Unassembled WGS sequence"/>
</dbReference>
<gene>
    <name evidence="2" type="ORF">NP233_g4479</name>
</gene>
<evidence type="ECO:0000313" key="3">
    <source>
        <dbReference type="Proteomes" id="UP001213000"/>
    </source>
</evidence>